<keyword evidence="3" id="KW-1185">Reference proteome</keyword>
<accession>A0A391NXT4</accession>
<evidence type="ECO:0000313" key="3">
    <source>
        <dbReference type="Proteomes" id="UP000265618"/>
    </source>
</evidence>
<evidence type="ECO:0000313" key="2">
    <source>
        <dbReference type="EMBL" id="GCA65330.1"/>
    </source>
</evidence>
<organism evidence="2 3">
    <name type="scientific">Kipferlia bialata</name>
    <dbReference type="NCBI Taxonomy" id="797122"/>
    <lineage>
        <taxon>Eukaryota</taxon>
        <taxon>Metamonada</taxon>
        <taxon>Carpediemonas-like organisms</taxon>
        <taxon>Kipferlia</taxon>
    </lineage>
</organism>
<reference evidence="2 3" key="1">
    <citation type="journal article" date="2018" name="PLoS ONE">
        <title>The draft genome of Kipferlia bialata reveals reductive genome evolution in fornicate parasites.</title>
        <authorList>
            <person name="Tanifuji G."/>
            <person name="Takabayashi S."/>
            <person name="Kume K."/>
            <person name="Takagi M."/>
            <person name="Nakayama T."/>
            <person name="Kamikawa R."/>
            <person name="Inagaki Y."/>
            <person name="Hashimoto T."/>
        </authorList>
    </citation>
    <scope>NUCLEOTIDE SEQUENCE [LARGE SCALE GENOMIC DNA]</scope>
    <source>
        <strain evidence="2">NY0173</strain>
    </source>
</reference>
<keyword evidence="1" id="KW-0812">Transmembrane</keyword>
<comment type="caution">
    <text evidence="2">The sequence shown here is derived from an EMBL/GenBank/DDBJ whole genome shotgun (WGS) entry which is preliminary data.</text>
</comment>
<proteinExistence type="predicted"/>
<feature type="non-terminal residue" evidence="2">
    <location>
        <position position="46"/>
    </location>
</feature>
<keyword evidence="1" id="KW-1133">Transmembrane helix</keyword>
<gene>
    <name evidence="2" type="ORF">KIPB_016872</name>
</gene>
<protein>
    <submittedName>
        <fullName evidence="2">Uncharacterized protein</fullName>
    </submittedName>
</protein>
<dbReference type="AlphaFoldDB" id="A0A391NXT4"/>
<evidence type="ECO:0000256" key="1">
    <source>
        <dbReference type="SAM" id="Phobius"/>
    </source>
</evidence>
<keyword evidence="1" id="KW-0472">Membrane</keyword>
<dbReference type="Proteomes" id="UP000265618">
    <property type="component" value="Unassembled WGS sequence"/>
</dbReference>
<feature type="transmembrane region" description="Helical" evidence="1">
    <location>
        <begin position="12"/>
        <end position="30"/>
    </location>
</feature>
<name>A0A391NXT4_9EUKA</name>
<sequence length="46" mass="4975">FRLVKIDAVLSLTYVLAAVTMGIVIFSVTLDGAKLLHNQEDVSLSL</sequence>
<dbReference type="EMBL" id="BDIP01010738">
    <property type="protein sequence ID" value="GCA65330.1"/>
    <property type="molecule type" value="Genomic_DNA"/>
</dbReference>
<feature type="non-terminal residue" evidence="2">
    <location>
        <position position="1"/>
    </location>
</feature>